<feature type="region of interest" description="Disordered" evidence="1">
    <location>
        <begin position="205"/>
        <end position="242"/>
    </location>
</feature>
<feature type="region of interest" description="Disordered" evidence="1">
    <location>
        <begin position="43"/>
        <end position="67"/>
    </location>
</feature>
<evidence type="ECO:0000313" key="2">
    <source>
        <dbReference type="EMBL" id="KLO07966.1"/>
    </source>
</evidence>
<dbReference type="AlphaFoldDB" id="A0A0H2RT20"/>
<dbReference type="InParanoid" id="A0A0H2RT20"/>
<name>A0A0H2RT20_9AGAM</name>
<protein>
    <submittedName>
        <fullName evidence="2">Uncharacterized protein</fullName>
    </submittedName>
</protein>
<keyword evidence="3" id="KW-1185">Reference proteome</keyword>
<feature type="region of interest" description="Disordered" evidence="1">
    <location>
        <begin position="318"/>
        <end position="347"/>
    </location>
</feature>
<evidence type="ECO:0000313" key="3">
    <source>
        <dbReference type="Proteomes" id="UP000053477"/>
    </source>
</evidence>
<dbReference type="EMBL" id="KQ086112">
    <property type="protein sequence ID" value="KLO07966.1"/>
    <property type="molecule type" value="Genomic_DNA"/>
</dbReference>
<reference evidence="2 3" key="1">
    <citation type="submission" date="2015-04" db="EMBL/GenBank/DDBJ databases">
        <title>Complete genome sequence of Schizopora paradoxa KUC8140, a cosmopolitan wood degrader in East Asia.</title>
        <authorList>
            <consortium name="DOE Joint Genome Institute"/>
            <person name="Min B."/>
            <person name="Park H."/>
            <person name="Jang Y."/>
            <person name="Kim J.-J."/>
            <person name="Kim K.H."/>
            <person name="Pangilinan J."/>
            <person name="Lipzen A."/>
            <person name="Riley R."/>
            <person name="Grigoriev I.V."/>
            <person name="Spatafora J.W."/>
            <person name="Choi I.-G."/>
        </authorList>
    </citation>
    <scope>NUCLEOTIDE SEQUENCE [LARGE SCALE GENOMIC DNA]</scope>
    <source>
        <strain evidence="2 3">KUC8140</strain>
    </source>
</reference>
<organism evidence="2 3">
    <name type="scientific">Schizopora paradoxa</name>
    <dbReference type="NCBI Taxonomy" id="27342"/>
    <lineage>
        <taxon>Eukaryota</taxon>
        <taxon>Fungi</taxon>
        <taxon>Dikarya</taxon>
        <taxon>Basidiomycota</taxon>
        <taxon>Agaricomycotina</taxon>
        <taxon>Agaricomycetes</taxon>
        <taxon>Hymenochaetales</taxon>
        <taxon>Schizoporaceae</taxon>
        <taxon>Schizopora</taxon>
    </lineage>
</organism>
<feature type="compositionally biased region" description="Basic residues" evidence="1">
    <location>
        <begin position="44"/>
        <end position="53"/>
    </location>
</feature>
<gene>
    <name evidence="2" type="ORF">SCHPADRAFT_626425</name>
</gene>
<accession>A0A0H2RT20</accession>
<feature type="compositionally biased region" description="Acidic residues" evidence="1">
    <location>
        <begin position="319"/>
        <end position="337"/>
    </location>
</feature>
<feature type="compositionally biased region" description="Basic and acidic residues" evidence="1">
    <location>
        <begin position="338"/>
        <end position="347"/>
    </location>
</feature>
<evidence type="ECO:0000256" key="1">
    <source>
        <dbReference type="SAM" id="MobiDB-lite"/>
    </source>
</evidence>
<dbReference type="Proteomes" id="UP000053477">
    <property type="component" value="Unassembled WGS sequence"/>
</dbReference>
<sequence length="607" mass="69371">MDTSSRESCSCDSDSDALALRTTSTSTFALVVELHRTTIAAMARNRRKNRAKPSPKPPNLSPPSPPVPSIVVEHVAAIFYDAMGDFLEEVGSREPRLKRMPRNDCRKSLRSMCLVDRRWAKVSKQVLNRRVIIATVASMESYLQNNQLKGSATELWYVHNTNDAYDALAHPKTHWHYLAELLSSMPNLRFLAIDVRDFPEERRRHPMFDSDSEEESRPKAVENSVKSFDAGGSQEDTEEDKRLGKEVGVNFTGIRIALRAIGKLVSLEGLQLLADYFTLIRDHRVQRYCPYFIHICEQLPHLEHLSYLRIRGFNSHCEEDGDNDHETDSDEEEDSDEEKDRDKEKDYEETRIVKECLSGKIPPPSLKTLVLELPSISTPRDAASWLLSPRQTYALENLLIKLPDTSAAGALITLVAKLQHIRMPQIRNFRLEYPDEEHLEIPKIAADAFRAIIAGTFTKDNPNLRSLQMPPLFISDDIPDNIEEVVALFEHKQKGYYYDSSDERSQWCTRDKILVTALSRPRFPRRLKVVTVSVSNEDDICGAPGEDGEMDFWLPKSQSYCEKNDIRVQMLSDLPLERRMANFLREGGIEYPPLPQYDDGTSDIDFE</sequence>
<feature type="compositionally biased region" description="Pro residues" evidence="1">
    <location>
        <begin position="54"/>
        <end position="67"/>
    </location>
</feature>
<proteinExistence type="predicted"/>